<dbReference type="GO" id="GO:0005634">
    <property type="term" value="C:nucleus"/>
    <property type="evidence" value="ECO:0007669"/>
    <property type="project" value="UniProtKB-SubCell"/>
</dbReference>
<feature type="compositionally biased region" description="Low complexity" evidence="5">
    <location>
        <begin position="284"/>
        <end position="293"/>
    </location>
</feature>
<evidence type="ECO:0000259" key="6">
    <source>
        <dbReference type="PROSITE" id="PS50888"/>
    </source>
</evidence>
<dbReference type="InterPro" id="IPR036638">
    <property type="entry name" value="HLH_DNA-bd_sf"/>
</dbReference>
<dbReference type="InterPro" id="IPR055477">
    <property type="entry name" value="DUF7049"/>
</dbReference>
<comment type="subcellular location">
    <subcellularLocation>
        <location evidence="1">Nucleus</location>
    </subcellularLocation>
</comment>
<dbReference type="InterPro" id="IPR045239">
    <property type="entry name" value="bHLH95_bHLH"/>
</dbReference>
<dbReference type="SUPFAM" id="SSF47459">
    <property type="entry name" value="HLH, helix-loop-helix DNA-binding domain"/>
    <property type="match status" value="1"/>
</dbReference>
<keyword evidence="2" id="KW-0805">Transcription regulation</keyword>
<organism evidence="7 8">
    <name type="scientific">Cuscuta epithymum</name>
    <dbReference type="NCBI Taxonomy" id="186058"/>
    <lineage>
        <taxon>Eukaryota</taxon>
        <taxon>Viridiplantae</taxon>
        <taxon>Streptophyta</taxon>
        <taxon>Embryophyta</taxon>
        <taxon>Tracheophyta</taxon>
        <taxon>Spermatophyta</taxon>
        <taxon>Magnoliopsida</taxon>
        <taxon>eudicotyledons</taxon>
        <taxon>Gunneridae</taxon>
        <taxon>Pentapetalae</taxon>
        <taxon>asterids</taxon>
        <taxon>lamiids</taxon>
        <taxon>Solanales</taxon>
        <taxon>Convolvulaceae</taxon>
        <taxon>Cuscuteae</taxon>
        <taxon>Cuscuta</taxon>
        <taxon>Cuscuta subgen. Cuscuta</taxon>
    </lineage>
</organism>
<keyword evidence="3" id="KW-0804">Transcription</keyword>
<dbReference type="PANTHER" id="PTHR46665:SF1">
    <property type="entry name" value="SPERMATOGENESIS- AND OOGENESIS-SPECIFIC BASIC HELIX-LOOP-HELIX-CONTAINING PROTEIN 1"/>
    <property type="match status" value="1"/>
</dbReference>
<dbReference type="PANTHER" id="PTHR46665">
    <property type="entry name" value="TRANSCRIPTION FACTOR BHLH041-RELATED-RELATED"/>
    <property type="match status" value="1"/>
</dbReference>
<dbReference type="Pfam" id="PF23133">
    <property type="entry name" value="DUF7050"/>
    <property type="match status" value="1"/>
</dbReference>
<dbReference type="Pfam" id="PF00010">
    <property type="entry name" value="HLH"/>
    <property type="match status" value="1"/>
</dbReference>
<keyword evidence="8" id="KW-1185">Reference proteome</keyword>
<gene>
    <name evidence="7" type="ORF">CEPIT_LOCUS40629</name>
</gene>
<dbReference type="Gene3D" id="4.10.280.10">
    <property type="entry name" value="Helix-loop-helix DNA-binding domain"/>
    <property type="match status" value="1"/>
</dbReference>
<evidence type="ECO:0000256" key="2">
    <source>
        <dbReference type="ARBA" id="ARBA00023015"/>
    </source>
</evidence>
<feature type="region of interest" description="Disordered" evidence="5">
    <location>
        <begin position="278"/>
        <end position="298"/>
    </location>
</feature>
<dbReference type="AlphaFoldDB" id="A0AAV0G612"/>
<sequence>MYNMDFIFHLEEGERLTFLHQLLIQTFGCTYICVWSYLPQPCNYFIPLDGLFNGDNIVARRLFEEYNHSLPIANDGHVPGLAFLNSLPYLELQFHDLQSLVATPVQLQFYREAGIKTAILMGCSAGEIEVGMSIIPEVNMEMEMRRLMFSPYQPSIPKSKPSSPSPSSTSPISDFSLESQQEYTSLLTNDLPSIMSKAYLAVISSSLPPPPPSSSSSFHHPLDQPPESFFAPNFQRKTAFERYHITTRINNNAIPMFKRCVTFFRNLNNNVQRRIGHHHHHQVSSIETTSSSSHVIAERRRREKINESLRHLRSLLPVGIKRDKASVLTNTTEYVSTLKAQVEELTKKNQIMEAQLSSSLSLPQKEATATTAASSGGEAVDVNIIAVDGSMPEEAAVRLVDLQVLVRGESSCGMSDMIIRLLEFLNGVDNVRFISLRANTTVIQSTTLNHVVLRLRIEGDAWDMSAFQEAVKGIIIVYLKCDLT</sequence>
<dbReference type="EMBL" id="CAMAPF010001051">
    <property type="protein sequence ID" value="CAH9143383.1"/>
    <property type="molecule type" value="Genomic_DNA"/>
</dbReference>
<proteinExistence type="predicted"/>
<evidence type="ECO:0000256" key="4">
    <source>
        <dbReference type="ARBA" id="ARBA00023242"/>
    </source>
</evidence>
<dbReference type="Pfam" id="PF23132">
    <property type="entry name" value="DUF7049"/>
    <property type="match status" value="1"/>
</dbReference>
<dbReference type="Proteomes" id="UP001152523">
    <property type="component" value="Unassembled WGS sequence"/>
</dbReference>
<accession>A0AAV0G612</accession>
<dbReference type="SMART" id="SM00353">
    <property type="entry name" value="HLH"/>
    <property type="match status" value="1"/>
</dbReference>
<dbReference type="InterPro" id="IPR044658">
    <property type="entry name" value="bHLH92/bHLH041-like"/>
</dbReference>
<feature type="region of interest" description="Disordered" evidence="5">
    <location>
        <begin position="153"/>
        <end position="174"/>
    </location>
</feature>
<name>A0AAV0G612_9ASTE</name>
<reference evidence="7" key="1">
    <citation type="submission" date="2022-07" db="EMBL/GenBank/DDBJ databases">
        <authorList>
            <person name="Macas J."/>
            <person name="Novak P."/>
            <person name="Neumann P."/>
        </authorList>
    </citation>
    <scope>NUCLEOTIDE SEQUENCE</scope>
</reference>
<evidence type="ECO:0000313" key="7">
    <source>
        <dbReference type="EMBL" id="CAH9143383.1"/>
    </source>
</evidence>
<protein>
    <recommendedName>
        <fullName evidence="6">BHLH domain-containing protein</fullName>
    </recommendedName>
</protein>
<evidence type="ECO:0000256" key="5">
    <source>
        <dbReference type="SAM" id="MobiDB-lite"/>
    </source>
</evidence>
<dbReference type="InterPro" id="IPR011598">
    <property type="entry name" value="bHLH_dom"/>
</dbReference>
<dbReference type="InterPro" id="IPR055478">
    <property type="entry name" value="DUF7050"/>
</dbReference>
<dbReference type="CDD" id="cd11393">
    <property type="entry name" value="bHLH_AtbHLH_like"/>
    <property type="match status" value="1"/>
</dbReference>
<evidence type="ECO:0000313" key="8">
    <source>
        <dbReference type="Proteomes" id="UP001152523"/>
    </source>
</evidence>
<dbReference type="GO" id="GO:0046983">
    <property type="term" value="F:protein dimerization activity"/>
    <property type="evidence" value="ECO:0007669"/>
    <property type="project" value="InterPro"/>
</dbReference>
<dbReference type="PROSITE" id="PS50888">
    <property type="entry name" value="BHLH"/>
    <property type="match status" value="1"/>
</dbReference>
<feature type="domain" description="BHLH" evidence="6">
    <location>
        <begin position="289"/>
        <end position="338"/>
    </location>
</feature>
<comment type="caution">
    <text evidence="7">The sequence shown here is derived from an EMBL/GenBank/DDBJ whole genome shotgun (WGS) entry which is preliminary data.</text>
</comment>
<keyword evidence="4" id="KW-0539">Nucleus</keyword>
<feature type="compositionally biased region" description="Low complexity" evidence="5">
    <location>
        <begin position="153"/>
        <end position="173"/>
    </location>
</feature>
<evidence type="ECO:0000256" key="3">
    <source>
        <dbReference type="ARBA" id="ARBA00023163"/>
    </source>
</evidence>
<evidence type="ECO:0000256" key="1">
    <source>
        <dbReference type="ARBA" id="ARBA00004123"/>
    </source>
</evidence>